<dbReference type="PANTHER" id="PTHR43553:SF24">
    <property type="entry name" value="ENERGY-COUPLING FACTOR TRANSPORTER ATP-BINDING PROTEIN ECFA1"/>
    <property type="match status" value="1"/>
</dbReference>
<dbReference type="PROSITE" id="PS00211">
    <property type="entry name" value="ABC_TRANSPORTER_1"/>
    <property type="match status" value="1"/>
</dbReference>
<dbReference type="STRING" id="203124.Tery_2780"/>
<dbReference type="InterPro" id="IPR017871">
    <property type="entry name" value="ABC_transporter-like_CS"/>
</dbReference>
<dbReference type="HOGENOM" id="CLU_000604_1_22_3"/>
<sequence length="244" mass="27325">MQEDKSQAGVYVKNLLFQYSQNDPILHNLSLTIKPGERVALLGSTGTGKSTFMETLVGLKKALSGEIWIQGILLEQKTLSQVHSQIGFCFQNPDDQLFMPTILEDITFGPLNYGLPLETAKEVAQNLLVKFGLEKYAHRSVYELSGGQKRLAALAAVLALKPEILILDEPTNGLDPLWRRNLAEIILQLPMQIILIASHDLNWVSKVTERALILQYGQIQVDTSTENILRDTSILESYDLPFNY</sequence>
<dbReference type="InterPro" id="IPR003593">
    <property type="entry name" value="AAA+_ATPase"/>
</dbReference>
<dbReference type="PANTHER" id="PTHR43553">
    <property type="entry name" value="HEAVY METAL TRANSPORTER"/>
    <property type="match status" value="1"/>
</dbReference>
<keyword evidence="2" id="KW-0813">Transport</keyword>
<accession>Q110W3</accession>
<comment type="similarity">
    <text evidence="1">Belongs to the ABC transporter superfamily.</text>
</comment>
<dbReference type="eggNOG" id="COG1122">
    <property type="taxonomic scope" value="Bacteria"/>
</dbReference>
<dbReference type="EMBL" id="CP000393">
    <property type="protein sequence ID" value="ABG51961.1"/>
    <property type="molecule type" value="Genomic_DNA"/>
</dbReference>
<dbReference type="SUPFAM" id="SSF52540">
    <property type="entry name" value="P-loop containing nucleoside triphosphate hydrolases"/>
    <property type="match status" value="1"/>
</dbReference>
<protein>
    <submittedName>
        <fullName evidence="6">ABC transporter related</fullName>
    </submittedName>
</protein>
<dbReference type="GO" id="GO:0005524">
    <property type="term" value="F:ATP binding"/>
    <property type="evidence" value="ECO:0007669"/>
    <property type="project" value="UniProtKB-KW"/>
</dbReference>
<feature type="domain" description="ABC transporter" evidence="5">
    <location>
        <begin position="10"/>
        <end position="241"/>
    </location>
</feature>
<proteinExistence type="inferred from homology"/>
<evidence type="ECO:0000259" key="5">
    <source>
        <dbReference type="PROSITE" id="PS50893"/>
    </source>
</evidence>
<dbReference type="KEGG" id="ter:Tery_2780"/>
<dbReference type="GO" id="GO:0042626">
    <property type="term" value="F:ATPase-coupled transmembrane transporter activity"/>
    <property type="evidence" value="ECO:0007669"/>
    <property type="project" value="TreeGrafter"/>
</dbReference>
<dbReference type="InterPro" id="IPR027417">
    <property type="entry name" value="P-loop_NTPase"/>
</dbReference>
<dbReference type="InterPro" id="IPR003439">
    <property type="entry name" value="ABC_transporter-like_ATP-bd"/>
</dbReference>
<dbReference type="GO" id="GO:0043190">
    <property type="term" value="C:ATP-binding cassette (ABC) transporter complex"/>
    <property type="evidence" value="ECO:0007669"/>
    <property type="project" value="TreeGrafter"/>
</dbReference>
<dbReference type="CDD" id="cd03225">
    <property type="entry name" value="ABC_cobalt_CbiO_domain1"/>
    <property type="match status" value="1"/>
</dbReference>
<dbReference type="Gene3D" id="3.40.50.300">
    <property type="entry name" value="P-loop containing nucleotide triphosphate hydrolases"/>
    <property type="match status" value="1"/>
</dbReference>
<keyword evidence="4" id="KW-0067">ATP-binding</keyword>
<dbReference type="SMART" id="SM00382">
    <property type="entry name" value="AAA"/>
    <property type="match status" value="1"/>
</dbReference>
<keyword evidence="3" id="KW-0547">Nucleotide-binding</keyword>
<dbReference type="InterPro" id="IPR050095">
    <property type="entry name" value="ECF_ABC_transporter_ATP-bd"/>
</dbReference>
<evidence type="ECO:0000313" key="6">
    <source>
        <dbReference type="EMBL" id="ABG51961.1"/>
    </source>
</evidence>
<dbReference type="OrthoDB" id="9784332at2"/>
<evidence type="ECO:0000256" key="3">
    <source>
        <dbReference type="ARBA" id="ARBA00022741"/>
    </source>
</evidence>
<dbReference type="RefSeq" id="WP_011612322.1">
    <property type="nucleotide sequence ID" value="NC_008312.1"/>
</dbReference>
<dbReference type="Pfam" id="PF00005">
    <property type="entry name" value="ABC_tran"/>
    <property type="match status" value="1"/>
</dbReference>
<gene>
    <name evidence="6" type="ordered locus">Tery_2780</name>
</gene>
<dbReference type="AlphaFoldDB" id="Q110W3"/>
<dbReference type="PROSITE" id="PS50893">
    <property type="entry name" value="ABC_TRANSPORTER_2"/>
    <property type="match status" value="1"/>
</dbReference>
<evidence type="ECO:0000256" key="2">
    <source>
        <dbReference type="ARBA" id="ARBA00022448"/>
    </source>
</evidence>
<evidence type="ECO:0000256" key="4">
    <source>
        <dbReference type="ARBA" id="ARBA00022840"/>
    </source>
</evidence>
<organism evidence="6">
    <name type="scientific">Trichodesmium erythraeum (strain IMS101)</name>
    <dbReference type="NCBI Taxonomy" id="203124"/>
    <lineage>
        <taxon>Bacteria</taxon>
        <taxon>Bacillati</taxon>
        <taxon>Cyanobacteriota</taxon>
        <taxon>Cyanophyceae</taxon>
        <taxon>Oscillatoriophycideae</taxon>
        <taxon>Oscillatoriales</taxon>
        <taxon>Microcoleaceae</taxon>
        <taxon>Trichodesmium</taxon>
    </lineage>
</organism>
<dbReference type="GO" id="GO:0016887">
    <property type="term" value="F:ATP hydrolysis activity"/>
    <property type="evidence" value="ECO:0007669"/>
    <property type="project" value="InterPro"/>
</dbReference>
<dbReference type="InterPro" id="IPR015856">
    <property type="entry name" value="ABC_transpr_CbiO/EcfA_su"/>
</dbReference>
<evidence type="ECO:0000256" key="1">
    <source>
        <dbReference type="ARBA" id="ARBA00005417"/>
    </source>
</evidence>
<reference evidence="6" key="1">
    <citation type="submission" date="2006-06" db="EMBL/GenBank/DDBJ databases">
        <title>Complete sequence of Trichodesmium erythraeum IMS101.</title>
        <authorList>
            <consortium name="US DOE Joint Genome Institute"/>
            <person name="Copeland A."/>
            <person name="Lucas S."/>
            <person name="Lapidus A."/>
            <person name="Barry K."/>
            <person name="Detter J.C."/>
            <person name="Glavina del Rio T."/>
            <person name="Hammon N."/>
            <person name="Israni S."/>
            <person name="Dalin E."/>
            <person name="Tice H."/>
            <person name="Pitluck S."/>
            <person name="Kiss H."/>
            <person name="Munk A.C."/>
            <person name="Brettin T."/>
            <person name="Bruce D."/>
            <person name="Han C."/>
            <person name="Tapia R."/>
            <person name="Gilna P."/>
            <person name="Schmutz J."/>
            <person name="Larimer F."/>
            <person name="Land M."/>
            <person name="Hauser L."/>
            <person name="Kyrpides N."/>
            <person name="Kim E."/>
            <person name="Richardson P."/>
        </authorList>
    </citation>
    <scope>NUCLEOTIDE SEQUENCE [LARGE SCALE GENOMIC DNA]</scope>
    <source>
        <strain evidence="6">IMS101</strain>
    </source>
</reference>
<name>Q110W3_TRIEI</name>